<name>A0AAV4MM07_9ARAC</name>
<protein>
    <submittedName>
        <fullName evidence="2">Uncharacterized protein</fullName>
    </submittedName>
</protein>
<sequence>MTAATPSEQDSGIRNYPGSKLTGPQNNGPRSMEKKYSSKSSFRRFFSRRSASRNAHAPKKCLQLSESISSI</sequence>
<dbReference type="AlphaFoldDB" id="A0AAV4MM07"/>
<evidence type="ECO:0000313" key="2">
    <source>
        <dbReference type="EMBL" id="GIX73373.1"/>
    </source>
</evidence>
<keyword evidence="3" id="KW-1185">Reference proteome</keyword>
<evidence type="ECO:0000313" key="3">
    <source>
        <dbReference type="Proteomes" id="UP001054837"/>
    </source>
</evidence>
<reference evidence="2 3" key="1">
    <citation type="submission" date="2021-06" db="EMBL/GenBank/DDBJ databases">
        <title>Caerostris darwini draft genome.</title>
        <authorList>
            <person name="Kono N."/>
            <person name="Arakawa K."/>
        </authorList>
    </citation>
    <scope>NUCLEOTIDE SEQUENCE [LARGE SCALE GENOMIC DNA]</scope>
</reference>
<feature type="region of interest" description="Disordered" evidence="1">
    <location>
        <begin position="1"/>
        <end position="71"/>
    </location>
</feature>
<accession>A0AAV4MM07</accession>
<feature type="compositionally biased region" description="Polar residues" evidence="1">
    <location>
        <begin position="1"/>
        <end position="12"/>
    </location>
</feature>
<evidence type="ECO:0000256" key="1">
    <source>
        <dbReference type="SAM" id="MobiDB-lite"/>
    </source>
</evidence>
<dbReference type="EMBL" id="BPLQ01000599">
    <property type="protein sequence ID" value="GIX73373.1"/>
    <property type="molecule type" value="Genomic_DNA"/>
</dbReference>
<feature type="compositionally biased region" description="Basic residues" evidence="1">
    <location>
        <begin position="41"/>
        <end position="59"/>
    </location>
</feature>
<proteinExistence type="predicted"/>
<organism evidence="2 3">
    <name type="scientific">Caerostris darwini</name>
    <dbReference type="NCBI Taxonomy" id="1538125"/>
    <lineage>
        <taxon>Eukaryota</taxon>
        <taxon>Metazoa</taxon>
        <taxon>Ecdysozoa</taxon>
        <taxon>Arthropoda</taxon>
        <taxon>Chelicerata</taxon>
        <taxon>Arachnida</taxon>
        <taxon>Araneae</taxon>
        <taxon>Araneomorphae</taxon>
        <taxon>Entelegynae</taxon>
        <taxon>Araneoidea</taxon>
        <taxon>Araneidae</taxon>
        <taxon>Caerostris</taxon>
    </lineage>
</organism>
<dbReference type="Proteomes" id="UP001054837">
    <property type="component" value="Unassembled WGS sequence"/>
</dbReference>
<comment type="caution">
    <text evidence="2">The sequence shown here is derived from an EMBL/GenBank/DDBJ whole genome shotgun (WGS) entry which is preliminary data.</text>
</comment>
<gene>
    <name evidence="2" type="ORF">CDAR_190421</name>
</gene>